<dbReference type="CDD" id="cd07205">
    <property type="entry name" value="Pat_PNPLA6_PNPLA7_NTE1_like"/>
    <property type="match status" value="1"/>
</dbReference>
<dbReference type="Proteomes" id="UP000610203">
    <property type="component" value="Unassembled WGS sequence"/>
</dbReference>
<dbReference type="InterPro" id="IPR002641">
    <property type="entry name" value="PNPLA_dom"/>
</dbReference>
<accession>A0ABQ3GTZ2</accession>
<evidence type="ECO:0000313" key="6">
    <source>
        <dbReference type="EMBL" id="GHD38326.1"/>
    </source>
</evidence>
<feature type="active site" description="Proton acceptor" evidence="4">
    <location>
        <position position="201"/>
    </location>
</feature>
<feature type="domain" description="PNPLA" evidence="5">
    <location>
        <begin position="53"/>
        <end position="214"/>
    </location>
</feature>
<gene>
    <name evidence="6" type="primary">ylbK</name>
    <name evidence="6" type="ORF">GCM10016272_27350</name>
</gene>
<evidence type="ECO:0000256" key="1">
    <source>
        <dbReference type="ARBA" id="ARBA00022801"/>
    </source>
</evidence>
<dbReference type="PANTHER" id="PTHR14226:SF29">
    <property type="entry name" value="NEUROPATHY TARGET ESTERASE SWS"/>
    <property type="match status" value="1"/>
</dbReference>
<keyword evidence="7" id="KW-1185">Reference proteome</keyword>
<keyword evidence="2 4" id="KW-0442">Lipid degradation</keyword>
<dbReference type="Gene3D" id="3.40.1090.10">
    <property type="entry name" value="Cytosolic phospholipase A2 catalytic domain"/>
    <property type="match status" value="2"/>
</dbReference>
<proteinExistence type="predicted"/>
<dbReference type="RefSeq" id="WP_189586967.1">
    <property type="nucleotide sequence ID" value="NZ_BMZR01000011.1"/>
</dbReference>
<dbReference type="Pfam" id="PF01734">
    <property type="entry name" value="Patatin"/>
    <property type="match status" value="1"/>
</dbReference>
<evidence type="ECO:0000256" key="2">
    <source>
        <dbReference type="ARBA" id="ARBA00022963"/>
    </source>
</evidence>
<protein>
    <submittedName>
        <fullName evidence="6">Esterase</fullName>
    </submittedName>
</protein>
<evidence type="ECO:0000256" key="4">
    <source>
        <dbReference type="PROSITE-ProRule" id="PRU01161"/>
    </source>
</evidence>
<feature type="short sequence motif" description="DGA/G" evidence="4">
    <location>
        <begin position="201"/>
        <end position="203"/>
    </location>
</feature>
<evidence type="ECO:0000256" key="3">
    <source>
        <dbReference type="ARBA" id="ARBA00023098"/>
    </source>
</evidence>
<keyword evidence="3 4" id="KW-0443">Lipid metabolism</keyword>
<dbReference type="InterPro" id="IPR016035">
    <property type="entry name" value="Acyl_Trfase/lysoPLipase"/>
</dbReference>
<dbReference type="PANTHER" id="PTHR14226">
    <property type="entry name" value="NEUROPATHY TARGET ESTERASE/SWISS CHEESE D.MELANOGASTER"/>
    <property type="match status" value="1"/>
</dbReference>
<keyword evidence="1 4" id="KW-0378">Hydrolase</keyword>
<comment type="caution">
    <text evidence="6">The sequence shown here is derived from an EMBL/GenBank/DDBJ whole genome shotgun (WGS) entry which is preliminary data.</text>
</comment>
<dbReference type="PROSITE" id="PS51635">
    <property type="entry name" value="PNPLA"/>
    <property type="match status" value="1"/>
</dbReference>
<dbReference type="InterPro" id="IPR050301">
    <property type="entry name" value="NTE"/>
</dbReference>
<organism evidence="6 7">
    <name type="scientific">Psychrobacter glaciei</name>
    <dbReference type="NCBI Taxonomy" id="619771"/>
    <lineage>
        <taxon>Bacteria</taxon>
        <taxon>Pseudomonadati</taxon>
        <taxon>Pseudomonadota</taxon>
        <taxon>Gammaproteobacteria</taxon>
        <taxon>Moraxellales</taxon>
        <taxon>Moraxellaceae</taxon>
        <taxon>Psychrobacter</taxon>
    </lineage>
</organism>
<reference evidence="7" key="1">
    <citation type="journal article" date="2019" name="Int. J. Syst. Evol. Microbiol.">
        <title>The Global Catalogue of Microorganisms (GCM) 10K type strain sequencing project: providing services to taxonomists for standard genome sequencing and annotation.</title>
        <authorList>
            <consortium name="The Broad Institute Genomics Platform"/>
            <consortium name="The Broad Institute Genome Sequencing Center for Infectious Disease"/>
            <person name="Wu L."/>
            <person name="Ma J."/>
        </authorList>
    </citation>
    <scope>NUCLEOTIDE SEQUENCE [LARGE SCALE GENOMIC DNA]</scope>
    <source>
        <strain evidence="7">KCTC 42280</strain>
    </source>
</reference>
<feature type="short sequence motif" description="GXSXG" evidence="4">
    <location>
        <begin position="84"/>
        <end position="88"/>
    </location>
</feature>
<dbReference type="SUPFAM" id="SSF52151">
    <property type="entry name" value="FabD/lysophospholipase-like"/>
    <property type="match status" value="1"/>
</dbReference>
<evidence type="ECO:0000313" key="7">
    <source>
        <dbReference type="Proteomes" id="UP000610203"/>
    </source>
</evidence>
<sequence>MFAPALLPQSYHHLILLRISVLAVLALGTNACSTLTPAPAPLTPIADELRVALVLGGGGAKGFAHVGVIKALEANGIKPTLVVGTSIGSLVGSLYASGYTPAQLERLALTTTDSELTDFTLSNQGFIEGIKLKNFINAKVGGRPIESFPIHFAAVAAEKHTLKKAVFTTGDAGLAVQASCSVPNIFIAPRIPEKVGKKYIDGGVVSLVPVDSARDLGADIIIAVDVTVPTSNKKNITSNLLPAITSLSSFWGLLENNLTTNTAHSNTKHSASMRNERARADIVITPDVGHISSLDTSQRSALIAAGTQATTPQINAIKQLIKEKSQSKYATL</sequence>
<evidence type="ECO:0000259" key="5">
    <source>
        <dbReference type="PROSITE" id="PS51635"/>
    </source>
</evidence>
<feature type="active site" description="Nucleophile" evidence="4">
    <location>
        <position position="86"/>
    </location>
</feature>
<feature type="short sequence motif" description="GXGXXG" evidence="4">
    <location>
        <begin position="57"/>
        <end position="62"/>
    </location>
</feature>
<name>A0ABQ3GTZ2_9GAMM</name>
<dbReference type="EMBL" id="BMZR01000011">
    <property type="protein sequence ID" value="GHD38326.1"/>
    <property type="molecule type" value="Genomic_DNA"/>
</dbReference>